<name>A0A8D9BYC0_9HEMI</name>
<protein>
    <submittedName>
        <fullName evidence="1">Uncharacterized protein</fullName>
    </submittedName>
</protein>
<evidence type="ECO:0000313" key="1">
    <source>
        <dbReference type="EMBL" id="CAG6789816.1"/>
    </source>
</evidence>
<dbReference type="AlphaFoldDB" id="A0A8D9BYC0"/>
<accession>A0A8D9BYC0</accession>
<proteinExistence type="predicted"/>
<organism evidence="1">
    <name type="scientific">Cacopsylla melanoneura</name>
    <dbReference type="NCBI Taxonomy" id="428564"/>
    <lineage>
        <taxon>Eukaryota</taxon>
        <taxon>Metazoa</taxon>
        <taxon>Ecdysozoa</taxon>
        <taxon>Arthropoda</taxon>
        <taxon>Hexapoda</taxon>
        <taxon>Insecta</taxon>
        <taxon>Pterygota</taxon>
        <taxon>Neoptera</taxon>
        <taxon>Paraneoptera</taxon>
        <taxon>Hemiptera</taxon>
        <taxon>Sternorrhyncha</taxon>
        <taxon>Psylloidea</taxon>
        <taxon>Psyllidae</taxon>
        <taxon>Psyllinae</taxon>
        <taxon>Cacopsylla</taxon>
    </lineage>
</organism>
<reference evidence="1" key="1">
    <citation type="submission" date="2021-05" db="EMBL/GenBank/DDBJ databases">
        <authorList>
            <person name="Alioto T."/>
            <person name="Alioto T."/>
            <person name="Gomez Garrido J."/>
        </authorList>
    </citation>
    <scope>NUCLEOTIDE SEQUENCE</scope>
</reference>
<sequence length="109" mass="12683">MQSAREEGSELGCYQRVGRMLQKFLSNFSNPFRFHFGNQNLLVRLFLSRNISFNQHSFLYQHSDMHQQYSATQHGFSHERNLIRVVRSHFAEVFAADLAIGIPHSVSIL</sequence>
<dbReference type="EMBL" id="HBUF01666953">
    <property type="protein sequence ID" value="CAG6789816.1"/>
    <property type="molecule type" value="Transcribed_RNA"/>
</dbReference>